<comment type="caution">
    <text evidence="1">The sequence shown here is derived from an EMBL/GenBank/DDBJ whole genome shotgun (WGS) entry which is preliminary data.</text>
</comment>
<dbReference type="RefSeq" id="WP_173568799.1">
    <property type="nucleotide sequence ID" value="NZ_WOSY01000002.1"/>
</dbReference>
<protein>
    <submittedName>
        <fullName evidence="1">Uncharacterized protein</fullName>
    </submittedName>
</protein>
<name>A0ABX0JVT6_9PROT</name>
<dbReference type="Proteomes" id="UP000631653">
    <property type="component" value="Unassembled WGS sequence"/>
</dbReference>
<evidence type="ECO:0000313" key="1">
    <source>
        <dbReference type="EMBL" id="NHN87497.1"/>
    </source>
</evidence>
<evidence type="ECO:0000313" key="2">
    <source>
        <dbReference type="Proteomes" id="UP000631653"/>
    </source>
</evidence>
<proteinExistence type="predicted"/>
<organism evidence="1 2">
    <name type="scientific">Acetobacter conturbans</name>
    <dbReference type="NCBI Taxonomy" id="1737472"/>
    <lineage>
        <taxon>Bacteria</taxon>
        <taxon>Pseudomonadati</taxon>
        <taxon>Pseudomonadota</taxon>
        <taxon>Alphaproteobacteria</taxon>
        <taxon>Acetobacterales</taxon>
        <taxon>Acetobacteraceae</taxon>
        <taxon>Acetobacter</taxon>
    </lineage>
</organism>
<dbReference type="EMBL" id="WOSY01000002">
    <property type="protein sequence ID" value="NHN87497.1"/>
    <property type="molecule type" value="Genomic_DNA"/>
</dbReference>
<gene>
    <name evidence="1" type="ORF">GOB81_02470</name>
</gene>
<keyword evidence="2" id="KW-1185">Reference proteome</keyword>
<accession>A0ABX0JVT6</accession>
<reference evidence="1 2" key="1">
    <citation type="journal article" date="2020" name="Int. J. Syst. Evol. Microbiol.">
        <title>Novel acetic acid bacteria from cider fermentations: Acetobacter conturbans sp. nov. and Acetobacter fallax sp. nov.</title>
        <authorList>
            <person name="Sombolestani A.S."/>
            <person name="Cleenwerck I."/>
            <person name="Cnockaert M."/>
            <person name="Borremans W."/>
            <person name="Wieme A.D."/>
            <person name="De Vuyst L."/>
            <person name="Vandamme P."/>
        </authorList>
    </citation>
    <scope>NUCLEOTIDE SEQUENCE [LARGE SCALE GENOMIC DNA]</scope>
    <source>
        <strain evidence="1 2">LMG 1627</strain>
    </source>
</reference>
<sequence>MPFSRHAGKGLPCIRPILASDLFFALHFNKFSSTPLLKIEQITVMVTGSFRISPEWRSACFIRIRNMACMSGVLLATTSKRKIVETDALLLSSGPSERIDINPSSFVLCDALILAWQVNSFSGHQ</sequence>